<dbReference type="Proteomes" id="UP001363010">
    <property type="component" value="Unassembled WGS sequence"/>
</dbReference>
<dbReference type="InterPro" id="IPR036390">
    <property type="entry name" value="WH_DNA-bd_sf"/>
</dbReference>
<evidence type="ECO:0000313" key="8">
    <source>
        <dbReference type="Proteomes" id="UP001363010"/>
    </source>
</evidence>
<evidence type="ECO:0000256" key="4">
    <source>
        <dbReference type="ARBA" id="ARBA00023163"/>
    </source>
</evidence>
<reference evidence="7 8" key="1">
    <citation type="submission" date="2024-03" db="EMBL/GenBank/DDBJ databases">
        <title>Novel species of the genus Variovorax.</title>
        <authorList>
            <person name="Liu Q."/>
            <person name="Xin Y.-H."/>
        </authorList>
    </citation>
    <scope>NUCLEOTIDE SEQUENCE [LARGE SCALE GENOMIC DNA]</scope>
    <source>
        <strain evidence="7 8">KACC 18501</strain>
    </source>
</reference>
<evidence type="ECO:0000256" key="5">
    <source>
        <dbReference type="SAM" id="MobiDB-lite"/>
    </source>
</evidence>
<dbReference type="EMBL" id="JBBKZV010000015">
    <property type="protein sequence ID" value="MEJ8824697.1"/>
    <property type="molecule type" value="Genomic_DNA"/>
</dbReference>
<dbReference type="InterPro" id="IPR050950">
    <property type="entry name" value="HTH-type_LysR_regulators"/>
</dbReference>
<keyword evidence="4" id="KW-0804">Transcription</keyword>
<evidence type="ECO:0000313" key="7">
    <source>
        <dbReference type="EMBL" id="MEJ8824697.1"/>
    </source>
</evidence>
<feature type="compositionally biased region" description="Low complexity" evidence="5">
    <location>
        <begin position="323"/>
        <end position="334"/>
    </location>
</feature>
<protein>
    <submittedName>
        <fullName evidence="7">LysR substrate-binding domain-containing protein</fullName>
    </submittedName>
</protein>
<dbReference type="RefSeq" id="WP_340365713.1">
    <property type="nucleotide sequence ID" value="NZ_JBBKZV010000015.1"/>
</dbReference>
<dbReference type="PRINTS" id="PR00039">
    <property type="entry name" value="HTHLYSR"/>
</dbReference>
<dbReference type="InterPro" id="IPR000847">
    <property type="entry name" value="LysR_HTH_N"/>
</dbReference>
<dbReference type="SUPFAM" id="SSF53850">
    <property type="entry name" value="Periplasmic binding protein-like II"/>
    <property type="match status" value="1"/>
</dbReference>
<accession>A0ABU8W3R6</accession>
<keyword evidence="3" id="KW-0238">DNA-binding</keyword>
<dbReference type="PROSITE" id="PS50931">
    <property type="entry name" value="HTH_LYSR"/>
    <property type="match status" value="1"/>
</dbReference>
<dbReference type="InterPro" id="IPR036388">
    <property type="entry name" value="WH-like_DNA-bd_sf"/>
</dbReference>
<feature type="domain" description="HTH lysR-type" evidence="6">
    <location>
        <begin position="15"/>
        <end position="72"/>
    </location>
</feature>
<comment type="caution">
    <text evidence="7">The sequence shown here is derived from an EMBL/GenBank/DDBJ whole genome shotgun (WGS) entry which is preliminary data.</text>
</comment>
<dbReference type="InterPro" id="IPR005119">
    <property type="entry name" value="LysR_subst-bd"/>
</dbReference>
<keyword evidence="8" id="KW-1185">Reference proteome</keyword>
<organism evidence="7 8">
    <name type="scientific">Variovorax humicola</name>
    <dbReference type="NCBI Taxonomy" id="1769758"/>
    <lineage>
        <taxon>Bacteria</taxon>
        <taxon>Pseudomonadati</taxon>
        <taxon>Pseudomonadota</taxon>
        <taxon>Betaproteobacteria</taxon>
        <taxon>Burkholderiales</taxon>
        <taxon>Comamonadaceae</taxon>
        <taxon>Variovorax</taxon>
    </lineage>
</organism>
<dbReference type="PANTHER" id="PTHR30419:SF8">
    <property type="entry name" value="NITROGEN ASSIMILATION TRANSCRIPTIONAL ACTIVATOR-RELATED"/>
    <property type="match status" value="1"/>
</dbReference>
<evidence type="ECO:0000259" key="6">
    <source>
        <dbReference type="PROSITE" id="PS50931"/>
    </source>
</evidence>
<evidence type="ECO:0000256" key="2">
    <source>
        <dbReference type="ARBA" id="ARBA00023015"/>
    </source>
</evidence>
<dbReference type="Pfam" id="PF03466">
    <property type="entry name" value="LysR_substrate"/>
    <property type="match status" value="1"/>
</dbReference>
<dbReference type="Pfam" id="PF00126">
    <property type="entry name" value="HTH_1"/>
    <property type="match status" value="1"/>
</dbReference>
<dbReference type="PANTHER" id="PTHR30419">
    <property type="entry name" value="HTH-TYPE TRANSCRIPTIONAL REGULATOR YBHD"/>
    <property type="match status" value="1"/>
</dbReference>
<dbReference type="Gene3D" id="3.40.190.10">
    <property type="entry name" value="Periplasmic binding protein-like II"/>
    <property type="match status" value="2"/>
</dbReference>
<dbReference type="SUPFAM" id="SSF46785">
    <property type="entry name" value="Winged helix' DNA-binding domain"/>
    <property type="match status" value="1"/>
</dbReference>
<sequence>MNSTTAPALAFSRNVQLRHLRCFVVIAQERHLARAAERLAVSQPAISKTLTELEALAGTRLVERSSAGRRGVQGLTPTGEQLLTHALRVLEAVDAGAQAIAPATGARLERLRIGALPSVAPALLPHALAKLRSHWPALQVMVKSAANAVLLNELRAGELDLVAGRISDPRLMAGLSFELLYTEPLVFAVRKGHALARRATPVQTVLAYPLVVYAEGTIPRHNTESFFSARGLALPPNALQTLDLMVARALVAASDAVWVTPLGAVRDDLQAGTLVRVRIDTPGTEEPVGLLLRSEVESSAACAAMVGLLREAARQERPKAKRASPASPASPASA</sequence>
<dbReference type="Gene3D" id="1.10.10.10">
    <property type="entry name" value="Winged helix-like DNA-binding domain superfamily/Winged helix DNA-binding domain"/>
    <property type="match status" value="1"/>
</dbReference>
<comment type="similarity">
    <text evidence="1">Belongs to the LysR transcriptional regulatory family.</text>
</comment>
<proteinExistence type="inferred from homology"/>
<name>A0ABU8W3R6_9BURK</name>
<feature type="region of interest" description="Disordered" evidence="5">
    <location>
        <begin position="313"/>
        <end position="334"/>
    </location>
</feature>
<keyword evidence="2" id="KW-0805">Transcription regulation</keyword>
<evidence type="ECO:0000256" key="3">
    <source>
        <dbReference type="ARBA" id="ARBA00023125"/>
    </source>
</evidence>
<gene>
    <name evidence="7" type="ORF">WKW80_22100</name>
</gene>
<evidence type="ECO:0000256" key="1">
    <source>
        <dbReference type="ARBA" id="ARBA00009437"/>
    </source>
</evidence>